<feature type="compositionally biased region" description="Basic and acidic residues" evidence="1">
    <location>
        <begin position="22"/>
        <end position="31"/>
    </location>
</feature>
<feature type="non-terminal residue" evidence="2">
    <location>
        <position position="1"/>
    </location>
</feature>
<reference evidence="2" key="1">
    <citation type="submission" date="2022-03" db="EMBL/GenBank/DDBJ databases">
        <authorList>
            <person name="Alioto T."/>
            <person name="Alioto T."/>
            <person name="Gomez Garrido J."/>
        </authorList>
    </citation>
    <scope>NUCLEOTIDE SEQUENCE</scope>
</reference>
<name>A0AAD1WCT8_PELCU</name>
<dbReference type="AlphaFoldDB" id="A0AAD1WCT8"/>
<sequence>HSREIKRSPEPVVRRKIQTSRSDQHPVERIPRGINNRTDWDERKKIPTYNRFNALNTQHKEEDFCGDYMKG</sequence>
<feature type="compositionally biased region" description="Basic and acidic residues" evidence="1">
    <location>
        <begin position="1"/>
        <end position="13"/>
    </location>
</feature>
<gene>
    <name evidence="2" type="ORF">PECUL_23A059923</name>
</gene>
<feature type="non-terminal residue" evidence="2">
    <location>
        <position position="71"/>
    </location>
</feature>
<evidence type="ECO:0000313" key="2">
    <source>
        <dbReference type="EMBL" id="CAH2299457.1"/>
    </source>
</evidence>
<feature type="region of interest" description="Disordered" evidence="1">
    <location>
        <begin position="1"/>
        <end position="33"/>
    </location>
</feature>
<protein>
    <submittedName>
        <fullName evidence="2">Uncharacterized protein</fullName>
    </submittedName>
</protein>
<evidence type="ECO:0000256" key="1">
    <source>
        <dbReference type="SAM" id="MobiDB-lite"/>
    </source>
</evidence>
<proteinExistence type="predicted"/>
<keyword evidence="3" id="KW-1185">Reference proteome</keyword>
<dbReference type="Proteomes" id="UP001295444">
    <property type="component" value="Chromosome 06"/>
</dbReference>
<organism evidence="2 3">
    <name type="scientific">Pelobates cultripes</name>
    <name type="common">Western spadefoot toad</name>
    <dbReference type="NCBI Taxonomy" id="61616"/>
    <lineage>
        <taxon>Eukaryota</taxon>
        <taxon>Metazoa</taxon>
        <taxon>Chordata</taxon>
        <taxon>Craniata</taxon>
        <taxon>Vertebrata</taxon>
        <taxon>Euteleostomi</taxon>
        <taxon>Amphibia</taxon>
        <taxon>Batrachia</taxon>
        <taxon>Anura</taxon>
        <taxon>Pelobatoidea</taxon>
        <taxon>Pelobatidae</taxon>
        <taxon>Pelobates</taxon>
    </lineage>
</organism>
<evidence type="ECO:0000313" key="3">
    <source>
        <dbReference type="Proteomes" id="UP001295444"/>
    </source>
</evidence>
<dbReference type="EMBL" id="OW240917">
    <property type="protein sequence ID" value="CAH2299457.1"/>
    <property type="molecule type" value="Genomic_DNA"/>
</dbReference>
<accession>A0AAD1WCT8</accession>